<dbReference type="FunFam" id="2.30.110.10:FF:000020">
    <property type="entry name" value="PNPO isoform 11"/>
    <property type="match status" value="1"/>
</dbReference>
<sequence length="209" mass="24124">MSYEDLRQHYDKDVLNESGLLANPIEQFEKWFQEAMNANILEPNAMVISTVSPQGVPSARTILCKGVSDQGFRFFTNYDSKKGKDLQANPYVSALFVWLEMQRQVQIIGRVQKISEEESTAYFHKRPVASQIGAWASPQSQVITREALEKREREFQEKFGEDVPKPAHWGGYLIVPEQIEFWQGRPSRLHDRILYTKSSDGWHHARLAP</sequence>
<keyword evidence="6 7" id="KW-0664">Pyridoxine biosynthesis</keyword>
<protein>
    <recommendedName>
        <fullName evidence="7">Pyridoxine/pyridoxamine 5'-phosphate oxidase</fullName>
        <ecNumber evidence="7">1.4.3.5</ecNumber>
    </recommendedName>
    <alternativeName>
        <fullName evidence="7">PNP/PMP oxidase</fullName>
        <shortName evidence="7">PNPOx</shortName>
    </alternativeName>
    <alternativeName>
        <fullName evidence="7">Pyridoxal 5'-phosphate synthase</fullName>
    </alternativeName>
</protein>
<dbReference type="InterPro" id="IPR011576">
    <property type="entry name" value="Pyridox_Oxase_N"/>
</dbReference>
<dbReference type="InterPro" id="IPR019740">
    <property type="entry name" value="Pyridox_Oxase_CS"/>
</dbReference>
<evidence type="ECO:0000259" key="11">
    <source>
        <dbReference type="Pfam" id="PF10590"/>
    </source>
</evidence>
<evidence type="ECO:0000256" key="9">
    <source>
        <dbReference type="PIRSR" id="PIRSR000190-2"/>
    </source>
</evidence>
<comment type="subunit">
    <text evidence="2 7">Homodimer.</text>
</comment>
<keyword evidence="3 7" id="KW-0285">Flavoprotein</keyword>
<dbReference type="GO" id="GO:0004733">
    <property type="term" value="F:pyridoxamine phosphate oxidase activity"/>
    <property type="evidence" value="ECO:0007669"/>
    <property type="project" value="UniProtKB-UniRule"/>
</dbReference>
<evidence type="ECO:0000256" key="4">
    <source>
        <dbReference type="ARBA" id="ARBA00022643"/>
    </source>
</evidence>
<proteinExistence type="inferred from homology"/>
<evidence type="ECO:0000256" key="2">
    <source>
        <dbReference type="ARBA" id="ARBA00011738"/>
    </source>
</evidence>
<gene>
    <name evidence="7" type="primary">pdxH</name>
    <name evidence="12" type="ORF">IX83_07625</name>
</gene>
<dbReference type="PROSITE" id="PS01064">
    <property type="entry name" value="PYRIDOX_OXIDASE"/>
    <property type="match status" value="1"/>
</dbReference>
<feature type="binding site" evidence="7 8">
    <location>
        <begin position="188"/>
        <end position="190"/>
    </location>
    <ligand>
        <name>substrate</name>
    </ligand>
</feature>
<comment type="catalytic activity">
    <reaction evidence="7">
        <text>pyridoxamine 5'-phosphate + O2 + H2O = pyridoxal 5'-phosphate + H2O2 + NH4(+)</text>
        <dbReference type="Rhea" id="RHEA:15817"/>
        <dbReference type="ChEBI" id="CHEBI:15377"/>
        <dbReference type="ChEBI" id="CHEBI:15379"/>
        <dbReference type="ChEBI" id="CHEBI:16240"/>
        <dbReference type="ChEBI" id="CHEBI:28938"/>
        <dbReference type="ChEBI" id="CHEBI:58451"/>
        <dbReference type="ChEBI" id="CHEBI:597326"/>
        <dbReference type="EC" id="1.4.3.5"/>
    </reaction>
</comment>
<feature type="binding site" evidence="7 9">
    <location>
        <begin position="139"/>
        <end position="140"/>
    </location>
    <ligand>
        <name>FMN</name>
        <dbReference type="ChEBI" id="CHEBI:58210"/>
    </ligand>
</feature>
<evidence type="ECO:0000259" key="10">
    <source>
        <dbReference type="Pfam" id="PF01243"/>
    </source>
</evidence>
<dbReference type="PANTHER" id="PTHR10851">
    <property type="entry name" value="PYRIDOXINE-5-PHOSPHATE OXIDASE"/>
    <property type="match status" value="1"/>
</dbReference>
<evidence type="ECO:0000313" key="13">
    <source>
        <dbReference type="Proteomes" id="UP000028945"/>
    </source>
</evidence>
<feature type="domain" description="Pyridoxine 5'-phosphate oxidase dimerisation C-terminal" evidence="11">
    <location>
        <begin position="169"/>
        <end position="209"/>
    </location>
</feature>
<feature type="binding site" evidence="7 9">
    <location>
        <begin position="75"/>
        <end position="76"/>
    </location>
    <ligand>
        <name>FMN</name>
        <dbReference type="ChEBI" id="CHEBI:58210"/>
    </ligand>
</feature>
<dbReference type="Pfam" id="PF10590">
    <property type="entry name" value="PNP_phzG_C"/>
    <property type="match status" value="1"/>
</dbReference>
<evidence type="ECO:0000256" key="3">
    <source>
        <dbReference type="ARBA" id="ARBA00022630"/>
    </source>
</evidence>
<dbReference type="SUPFAM" id="SSF50475">
    <property type="entry name" value="FMN-binding split barrel"/>
    <property type="match status" value="1"/>
</dbReference>
<name>A0A077DEM0_9BURK</name>
<feature type="binding site" evidence="7 9">
    <location>
        <position position="104"/>
    </location>
    <ligand>
        <name>FMN</name>
        <dbReference type="ChEBI" id="CHEBI:58210"/>
    </ligand>
</feature>
<evidence type="ECO:0000256" key="6">
    <source>
        <dbReference type="ARBA" id="ARBA00023096"/>
    </source>
</evidence>
<evidence type="ECO:0000256" key="1">
    <source>
        <dbReference type="ARBA" id="ARBA00007301"/>
    </source>
</evidence>
<feature type="binding site" evidence="7 9">
    <location>
        <begin position="60"/>
        <end position="65"/>
    </location>
    <ligand>
        <name>FMN</name>
        <dbReference type="ChEBI" id="CHEBI:58210"/>
    </ligand>
</feature>
<feature type="binding site" evidence="7 9">
    <location>
        <position position="81"/>
    </location>
    <ligand>
        <name>FMN</name>
        <dbReference type="ChEBI" id="CHEBI:58210"/>
    </ligand>
</feature>
<dbReference type="RefSeq" id="WP_038500869.1">
    <property type="nucleotide sequence ID" value="NZ_AFWK01000031.1"/>
</dbReference>
<feature type="binding site" evidence="7 8">
    <location>
        <position position="65"/>
    </location>
    <ligand>
        <name>substrate</name>
    </ligand>
</feature>
<dbReference type="Proteomes" id="UP000028945">
    <property type="component" value="Chromosome"/>
</dbReference>
<dbReference type="AlphaFoldDB" id="A0A077DEM0"/>
<reference evidence="12 13" key="1">
    <citation type="journal article" date="2014" name="BMC Genomics">
        <title>A genomic perspective on a new bacterial genus and species from the Alcaligenaceae family, Basilea psittacipulmonis.</title>
        <authorList>
            <person name="Whiteson K.L."/>
            <person name="Hernandez D."/>
            <person name="Lazarevic V."/>
            <person name="Gaia N."/>
            <person name="Farinelli L."/>
            <person name="Francois P."/>
            <person name="Pilo P."/>
            <person name="Frey J."/>
            <person name="Schrenzel J."/>
        </authorList>
    </citation>
    <scope>NUCLEOTIDE SEQUENCE [LARGE SCALE GENOMIC DNA]</scope>
    <source>
        <strain evidence="12 13">DSM 24701</strain>
    </source>
</reference>
<evidence type="ECO:0000256" key="5">
    <source>
        <dbReference type="ARBA" id="ARBA00023002"/>
    </source>
</evidence>
<dbReference type="GO" id="GO:0008615">
    <property type="term" value="P:pyridoxine biosynthetic process"/>
    <property type="evidence" value="ECO:0007669"/>
    <property type="project" value="UniProtKB-UniRule"/>
</dbReference>
<dbReference type="GO" id="GO:0010181">
    <property type="term" value="F:FMN binding"/>
    <property type="evidence" value="ECO:0007669"/>
    <property type="project" value="UniProtKB-UniRule"/>
</dbReference>
<feature type="binding site" evidence="8">
    <location>
        <begin position="7"/>
        <end position="10"/>
    </location>
    <ligand>
        <name>substrate</name>
    </ligand>
</feature>
<feature type="binding site" evidence="7 8">
    <location>
        <position position="130"/>
    </location>
    <ligand>
        <name>substrate</name>
    </ligand>
</feature>
<dbReference type="PIRSF" id="PIRSF000190">
    <property type="entry name" value="Pyd_amn-ph_oxd"/>
    <property type="match status" value="1"/>
</dbReference>
<comment type="similarity">
    <text evidence="1 7">Belongs to the pyridoxamine 5'-phosphate oxidase family.</text>
</comment>
<comment type="pathway">
    <text evidence="7">Cofactor metabolism; pyridoxal 5'-phosphate salvage; pyridoxal 5'-phosphate from pyridoxamine 5'-phosphate: step 1/1.</text>
</comment>
<dbReference type="Pfam" id="PF01243">
    <property type="entry name" value="PNPOx_N"/>
    <property type="match status" value="1"/>
</dbReference>
<dbReference type="KEGG" id="bpsi:IX83_07625"/>
<dbReference type="eggNOG" id="COG0259">
    <property type="taxonomic scope" value="Bacteria"/>
</dbReference>
<feature type="binding site" evidence="7 8">
    <location>
        <position position="122"/>
    </location>
    <ligand>
        <name>substrate</name>
    </ligand>
</feature>
<dbReference type="Gene3D" id="2.30.110.10">
    <property type="entry name" value="Electron Transport, Fmn-binding Protein, Chain A"/>
    <property type="match status" value="1"/>
</dbReference>
<feature type="binding site" evidence="7 9">
    <location>
        <position position="182"/>
    </location>
    <ligand>
        <name>FMN</name>
        <dbReference type="ChEBI" id="CHEBI:58210"/>
    </ligand>
</feature>
<feature type="binding site" evidence="7 8">
    <location>
        <position position="126"/>
    </location>
    <ligand>
        <name>substrate</name>
    </ligand>
</feature>
<dbReference type="UniPathway" id="UPA01068">
    <property type="reaction ID" value="UER00304"/>
</dbReference>
<comment type="catalytic activity">
    <reaction evidence="7">
        <text>pyridoxine 5'-phosphate + O2 = pyridoxal 5'-phosphate + H2O2</text>
        <dbReference type="Rhea" id="RHEA:15149"/>
        <dbReference type="ChEBI" id="CHEBI:15379"/>
        <dbReference type="ChEBI" id="CHEBI:16240"/>
        <dbReference type="ChEBI" id="CHEBI:58589"/>
        <dbReference type="ChEBI" id="CHEBI:597326"/>
        <dbReference type="EC" id="1.4.3.5"/>
    </reaction>
</comment>
<feature type="binding site" evidence="7 9">
    <location>
        <position position="82"/>
    </location>
    <ligand>
        <name>FMN</name>
        <dbReference type="ChEBI" id="CHEBI:58210"/>
    </ligand>
</feature>
<comment type="cofactor">
    <cofactor evidence="7 9">
        <name>FMN</name>
        <dbReference type="ChEBI" id="CHEBI:58210"/>
    </cofactor>
    <text evidence="7 9">Binds 1 FMN per subunit.</text>
</comment>
<keyword evidence="13" id="KW-1185">Reference proteome</keyword>
<keyword evidence="4 7" id="KW-0288">FMN</keyword>
<dbReference type="NCBIfam" id="NF004231">
    <property type="entry name" value="PRK05679.1"/>
    <property type="match status" value="1"/>
</dbReference>
<organism evidence="12 13">
    <name type="scientific">Basilea psittacipulmonis DSM 24701</name>
    <dbReference type="NCBI Taxonomy" id="1072685"/>
    <lineage>
        <taxon>Bacteria</taxon>
        <taxon>Pseudomonadati</taxon>
        <taxon>Pseudomonadota</taxon>
        <taxon>Betaproteobacteria</taxon>
        <taxon>Burkholderiales</taxon>
        <taxon>Alcaligenaceae</taxon>
        <taxon>Basilea</taxon>
    </lineage>
</organism>
<dbReference type="InterPro" id="IPR019576">
    <property type="entry name" value="Pyridoxamine_oxidase_dimer_C"/>
</dbReference>
<dbReference type="NCBIfam" id="TIGR00558">
    <property type="entry name" value="pdxH"/>
    <property type="match status" value="1"/>
</dbReference>
<comment type="pathway">
    <text evidence="7">Cofactor metabolism; pyridoxal 5'-phosphate salvage; pyridoxal 5'-phosphate from pyridoxine 5'-phosphate: step 1/1.</text>
</comment>
<evidence type="ECO:0000256" key="7">
    <source>
        <dbReference type="HAMAP-Rule" id="MF_01629"/>
    </source>
</evidence>
<dbReference type="InterPro" id="IPR000659">
    <property type="entry name" value="Pyridox_Oxase"/>
</dbReference>
<dbReference type="PANTHER" id="PTHR10851:SF0">
    <property type="entry name" value="PYRIDOXINE-5'-PHOSPHATE OXIDASE"/>
    <property type="match status" value="1"/>
</dbReference>
<keyword evidence="5 7" id="KW-0560">Oxidoreductase</keyword>
<dbReference type="STRING" id="1072685.IX83_07625"/>
<comment type="function">
    <text evidence="7">Catalyzes the oxidation of either pyridoxine 5'-phosphate (PNP) or pyridoxamine 5'-phosphate (PMP) into pyridoxal 5'-phosphate (PLP).</text>
</comment>
<accession>A0A077DEM0</accession>
<dbReference type="HOGENOM" id="CLU_032263_2_2_4"/>
<feature type="binding site" evidence="7 9">
    <location>
        <position position="192"/>
    </location>
    <ligand>
        <name>FMN</name>
        <dbReference type="ChEBI" id="CHEBI:58210"/>
    </ligand>
</feature>
<evidence type="ECO:0000256" key="8">
    <source>
        <dbReference type="PIRSR" id="PIRSR000190-1"/>
    </source>
</evidence>
<dbReference type="EC" id="1.4.3.5" evidence="7"/>
<dbReference type="InterPro" id="IPR012349">
    <property type="entry name" value="Split_barrel_FMN-bd"/>
</dbReference>
<dbReference type="EMBL" id="CP009238">
    <property type="protein sequence ID" value="AIL33179.1"/>
    <property type="molecule type" value="Genomic_DNA"/>
</dbReference>
<dbReference type="HAMAP" id="MF_01629">
    <property type="entry name" value="PdxH"/>
    <property type="match status" value="1"/>
</dbReference>
<evidence type="ECO:0000313" key="12">
    <source>
        <dbReference type="EMBL" id="AIL33179.1"/>
    </source>
</evidence>
<dbReference type="OrthoDB" id="9780392at2"/>
<feature type="domain" description="Pyridoxamine 5'-phosphate oxidase N-terminal" evidence="10">
    <location>
        <begin position="33"/>
        <end position="147"/>
    </location>
</feature>